<feature type="transmembrane region" description="Helical" evidence="1">
    <location>
        <begin position="90"/>
        <end position="110"/>
    </location>
</feature>
<keyword evidence="1" id="KW-0472">Membrane</keyword>
<feature type="transmembrane region" description="Helical" evidence="1">
    <location>
        <begin position="23"/>
        <end position="46"/>
    </location>
</feature>
<evidence type="ECO:0008006" key="4">
    <source>
        <dbReference type="Google" id="ProtNLM"/>
    </source>
</evidence>
<keyword evidence="3" id="KW-1185">Reference proteome</keyword>
<dbReference type="Pfam" id="PF05656">
    <property type="entry name" value="DUF805"/>
    <property type="match status" value="1"/>
</dbReference>
<name>F0SKI8_RUBBR</name>
<dbReference type="HOGENOM" id="CLU_093674_4_1_0"/>
<dbReference type="KEGG" id="pbs:Plabr_4396"/>
<dbReference type="PANTHER" id="PTHR34980:SF2">
    <property type="entry name" value="INNER MEMBRANE PROTEIN YHAH-RELATED"/>
    <property type="match status" value="1"/>
</dbReference>
<feature type="transmembrane region" description="Helical" evidence="1">
    <location>
        <begin position="58"/>
        <end position="78"/>
    </location>
</feature>
<dbReference type="eggNOG" id="COG3152">
    <property type="taxonomic scope" value="Bacteria"/>
</dbReference>
<proteinExistence type="predicted"/>
<evidence type="ECO:0000313" key="3">
    <source>
        <dbReference type="Proteomes" id="UP000006860"/>
    </source>
</evidence>
<keyword evidence="1" id="KW-1133">Transmembrane helix</keyword>
<dbReference type="SUPFAM" id="SSF103473">
    <property type="entry name" value="MFS general substrate transporter"/>
    <property type="match status" value="1"/>
</dbReference>
<evidence type="ECO:0000313" key="2">
    <source>
        <dbReference type="EMBL" id="ADY61969.1"/>
    </source>
</evidence>
<dbReference type="Proteomes" id="UP000006860">
    <property type="component" value="Chromosome"/>
</dbReference>
<reference evidence="3" key="1">
    <citation type="submission" date="2011-02" db="EMBL/GenBank/DDBJ databases">
        <title>The complete genome of Planctomyces brasiliensis DSM 5305.</title>
        <authorList>
            <person name="Lucas S."/>
            <person name="Copeland A."/>
            <person name="Lapidus A."/>
            <person name="Bruce D."/>
            <person name="Goodwin L."/>
            <person name="Pitluck S."/>
            <person name="Kyrpides N."/>
            <person name="Mavromatis K."/>
            <person name="Pagani I."/>
            <person name="Ivanova N."/>
            <person name="Ovchinnikova G."/>
            <person name="Lu M."/>
            <person name="Detter J.C."/>
            <person name="Han C."/>
            <person name="Land M."/>
            <person name="Hauser L."/>
            <person name="Markowitz V."/>
            <person name="Cheng J.-F."/>
            <person name="Hugenholtz P."/>
            <person name="Woyke T."/>
            <person name="Wu D."/>
            <person name="Tindall B."/>
            <person name="Pomrenke H.G."/>
            <person name="Brambilla E."/>
            <person name="Klenk H.-P."/>
            <person name="Eisen J.A."/>
        </authorList>
    </citation>
    <scope>NUCLEOTIDE SEQUENCE [LARGE SCALE GENOMIC DNA]</scope>
    <source>
        <strain evidence="3">ATCC 49424 / DSM 5305 / JCM 21570 / NBRC 103401 / IFAM 1448</strain>
    </source>
</reference>
<dbReference type="AlphaFoldDB" id="F0SKI8"/>
<accession>F0SKI8</accession>
<organism evidence="2 3">
    <name type="scientific">Rubinisphaera brasiliensis (strain ATCC 49424 / DSM 5305 / JCM 21570 / IAM 15109 / NBRC 103401 / IFAM 1448)</name>
    <name type="common">Planctomyces brasiliensis</name>
    <dbReference type="NCBI Taxonomy" id="756272"/>
    <lineage>
        <taxon>Bacteria</taxon>
        <taxon>Pseudomonadati</taxon>
        <taxon>Planctomycetota</taxon>
        <taxon>Planctomycetia</taxon>
        <taxon>Planctomycetales</taxon>
        <taxon>Planctomycetaceae</taxon>
        <taxon>Rubinisphaera</taxon>
    </lineage>
</organism>
<protein>
    <recommendedName>
        <fullName evidence="4">DUF805 domain-containing protein</fullName>
    </recommendedName>
</protein>
<dbReference type="GO" id="GO:0005886">
    <property type="term" value="C:plasma membrane"/>
    <property type="evidence" value="ECO:0007669"/>
    <property type="project" value="TreeGrafter"/>
</dbReference>
<gene>
    <name evidence="2" type="ordered locus">Plabr_4396</name>
</gene>
<keyword evidence="1" id="KW-0812">Transmembrane</keyword>
<dbReference type="RefSeq" id="WP_013630674.1">
    <property type="nucleotide sequence ID" value="NC_015174.1"/>
</dbReference>
<dbReference type="EMBL" id="CP002546">
    <property type="protein sequence ID" value="ADY61969.1"/>
    <property type="molecule type" value="Genomic_DNA"/>
</dbReference>
<evidence type="ECO:0000256" key="1">
    <source>
        <dbReference type="SAM" id="Phobius"/>
    </source>
</evidence>
<dbReference type="InterPro" id="IPR036259">
    <property type="entry name" value="MFS_trans_sf"/>
</dbReference>
<dbReference type="PANTHER" id="PTHR34980">
    <property type="entry name" value="INNER MEMBRANE PROTEIN-RELATED-RELATED"/>
    <property type="match status" value="1"/>
</dbReference>
<dbReference type="InterPro" id="IPR008523">
    <property type="entry name" value="DUF805"/>
</dbReference>
<sequence length="143" mass="15918">MSWYLKCLRQYVDFSGRARRKEYWMFTLFNLIVAFLIGIVAGVILLAAGVDGQEYDSAINGIGAIYNLAILLPALGVLVRRLHDIGKSGWWIFIALIPLIGAIILLLFLIRDSEPGSNQYGPNPKTHYPDVPKEMLQDPAAAN</sequence>
<dbReference type="STRING" id="756272.Plabr_4396"/>
<dbReference type="OrthoDB" id="9812349at2"/>